<accession>A0ABZ2CTG8</accession>
<dbReference type="PROSITE" id="PS51257">
    <property type="entry name" value="PROKAR_LIPOPROTEIN"/>
    <property type="match status" value="1"/>
</dbReference>
<dbReference type="EMBL" id="CP144921">
    <property type="protein sequence ID" value="WWA28655.1"/>
    <property type="molecule type" value="Genomic_DNA"/>
</dbReference>
<dbReference type="RefSeq" id="WP_142299540.1">
    <property type="nucleotide sequence ID" value="NZ_CP144921.1"/>
</dbReference>
<sequence length="168" mass="19505">MRRIRLPILFGMVLLFTTGCILNAKAAEKESLEVLEGFLSAFETGEILLEEGNEEPIQGMVEKEYERWFTKDYQGKVSKIIESGQSISMNLFFLRKTEAGLSANNEYCVLYSKVKRQEGTVKYRLVPQKVNPLHENLNFIDIEMTKEDREWKINDAEIVEAIYADFFF</sequence>
<gene>
    <name evidence="1" type="ORF">V5G21_12870</name>
</gene>
<organism evidence="1 2">
    <name type="scientific">Shouchella rhizosphaerae</name>
    <dbReference type="NCBI Taxonomy" id="866786"/>
    <lineage>
        <taxon>Bacteria</taxon>
        <taxon>Bacillati</taxon>
        <taxon>Bacillota</taxon>
        <taxon>Bacilli</taxon>
        <taxon>Bacillales</taxon>
        <taxon>Bacillaceae</taxon>
        <taxon>Shouchella</taxon>
    </lineage>
</organism>
<proteinExistence type="predicted"/>
<reference evidence="1 2" key="1">
    <citation type="submission" date="2024-01" db="EMBL/GenBank/DDBJ databases">
        <title>Culturomics analysis of mouse respiratory tract.</title>
        <authorList>
            <person name="Phillips A.M."/>
            <person name="Collette N.M."/>
            <person name="Mageeney C.M."/>
            <person name="Sinha A."/>
            <person name="Hern K.E."/>
            <person name="Arkin A.P."/>
            <person name="Williams K.P."/>
            <person name="Branda S."/>
        </authorList>
    </citation>
    <scope>NUCLEOTIDE SEQUENCE [LARGE SCALE GENOMIC DNA]</scope>
    <source>
        <strain evidence="1 2">CP20</strain>
    </source>
</reference>
<dbReference type="Proteomes" id="UP001341136">
    <property type="component" value="Chromosome"/>
</dbReference>
<keyword evidence="2" id="KW-1185">Reference proteome</keyword>
<protein>
    <recommendedName>
        <fullName evidence="3">Lipoprotein</fullName>
    </recommendedName>
</protein>
<name>A0ABZ2CTG8_9BACI</name>
<evidence type="ECO:0008006" key="3">
    <source>
        <dbReference type="Google" id="ProtNLM"/>
    </source>
</evidence>
<evidence type="ECO:0000313" key="2">
    <source>
        <dbReference type="Proteomes" id="UP001341136"/>
    </source>
</evidence>
<evidence type="ECO:0000313" key="1">
    <source>
        <dbReference type="EMBL" id="WWA28655.1"/>
    </source>
</evidence>